<reference evidence="7" key="1">
    <citation type="submission" date="2025-08" db="UniProtKB">
        <authorList>
            <consortium name="Ensembl"/>
        </authorList>
    </citation>
    <scope>IDENTIFICATION</scope>
</reference>
<sequence length="247" mass="28233">MVRDSLDGTVVQNQKRDSAAEEQSQNRAPEETAAPDKSRSSEKVKAESQETPETPKKQLNFLVWSKLSREEDSDSWSPLTGANANSWPTHLHPFSSKAEYHLMKHTYQQLQHSGYYWGPMTMEEAHEILSHTRLGTFLLRDSGQPDVFFTLSYQSEDGPTSVRVQLNDLLFSLYGSHRTFASLFALLTFYTSSSCKLTEPYRRQRPEHLKQLCRRAFVRTYGAEQISTLPGFSTQLKAYVCAYPHSI</sequence>
<dbReference type="Pfam" id="PF00017">
    <property type="entry name" value="SH2"/>
    <property type="match status" value="1"/>
</dbReference>
<comment type="pathway">
    <text evidence="1">Protein modification; protein ubiquitination.</text>
</comment>
<evidence type="ECO:0000256" key="2">
    <source>
        <dbReference type="ARBA" id="ARBA00022999"/>
    </source>
</evidence>
<dbReference type="PROSITE" id="PS50001">
    <property type="entry name" value="SH2"/>
    <property type="match status" value="1"/>
</dbReference>
<accession>A0A3Q3F835</accession>
<feature type="domain" description="SOCS box" evidence="6">
    <location>
        <begin position="196"/>
        <end position="246"/>
    </location>
</feature>
<dbReference type="InterPro" id="IPR000980">
    <property type="entry name" value="SH2"/>
</dbReference>
<dbReference type="Gene3D" id="3.30.505.10">
    <property type="entry name" value="SH2 domain"/>
    <property type="match status" value="1"/>
</dbReference>
<organism evidence="7 8">
    <name type="scientific">Kryptolebias marmoratus</name>
    <name type="common">Mangrove killifish</name>
    <name type="synonym">Rivulus marmoratus</name>
    <dbReference type="NCBI Taxonomy" id="37003"/>
    <lineage>
        <taxon>Eukaryota</taxon>
        <taxon>Metazoa</taxon>
        <taxon>Chordata</taxon>
        <taxon>Craniata</taxon>
        <taxon>Vertebrata</taxon>
        <taxon>Euteleostomi</taxon>
        <taxon>Actinopterygii</taxon>
        <taxon>Neopterygii</taxon>
        <taxon>Teleostei</taxon>
        <taxon>Neoteleostei</taxon>
        <taxon>Acanthomorphata</taxon>
        <taxon>Ovalentaria</taxon>
        <taxon>Atherinomorphae</taxon>
        <taxon>Cyprinodontiformes</taxon>
        <taxon>Rivulidae</taxon>
        <taxon>Kryptolebias</taxon>
    </lineage>
</organism>
<evidence type="ECO:0000256" key="1">
    <source>
        <dbReference type="ARBA" id="ARBA00004906"/>
    </source>
</evidence>
<feature type="region of interest" description="Disordered" evidence="4">
    <location>
        <begin position="1"/>
        <end position="59"/>
    </location>
</feature>
<dbReference type="OMA" id="CKLTVPY"/>
<dbReference type="GeneTree" id="ENSGT00940000167193"/>
<dbReference type="PROSITE" id="PS50225">
    <property type="entry name" value="SOCS"/>
    <property type="match status" value="1"/>
</dbReference>
<dbReference type="UniPathway" id="UPA00143"/>
<dbReference type="GeneID" id="108250426"/>
<dbReference type="Proteomes" id="UP000264800">
    <property type="component" value="Unplaced"/>
</dbReference>
<dbReference type="OrthoDB" id="9937362at2759"/>
<evidence type="ECO:0000313" key="7">
    <source>
        <dbReference type="Ensembl" id="ENSKMAP00000009617.1"/>
    </source>
</evidence>
<dbReference type="SUPFAM" id="SSF55550">
    <property type="entry name" value="SH2 domain"/>
    <property type="match status" value="1"/>
</dbReference>
<dbReference type="RefSeq" id="XP_017295826.1">
    <property type="nucleotide sequence ID" value="XM_017440337.3"/>
</dbReference>
<dbReference type="GO" id="GO:0016567">
    <property type="term" value="P:protein ubiquitination"/>
    <property type="evidence" value="ECO:0007669"/>
    <property type="project" value="UniProtKB-UniPathway"/>
</dbReference>
<dbReference type="Ensembl" id="ENSKMAT00000009764.1">
    <property type="protein sequence ID" value="ENSKMAP00000009617.1"/>
    <property type="gene ID" value="ENSKMAG00000007215.1"/>
</dbReference>
<evidence type="ECO:0000259" key="5">
    <source>
        <dbReference type="PROSITE" id="PS50001"/>
    </source>
</evidence>
<dbReference type="SMART" id="SM00252">
    <property type="entry name" value="SH2"/>
    <property type="match status" value="1"/>
</dbReference>
<evidence type="ECO:0000256" key="3">
    <source>
        <dbReference type="PROSITE-ProRule" id="PRU00191"/>
    </source>
</evidence>
<dbReference type="GO" id="GO:0046854">
    <property type="term" value="P:phosphatidylinositol phosphate biosynthetic process"/>
    <property type="evidence" value="ECO:0007669"/>
    <property type="project" value="TreeGrafter"/>
</dbReference>
<dbReference type="GO" id="GO:0046935">
    <property type="term" value="F:1-phosphatidylinositol-3-kinase regulator activity"/>
    <property type="evidence" value="ECO:0007669"/>
    <property type="project" value="TreeGrafter"/>
</dbReference>
<proteinExistence type="predicted"/>
<reference evidence="7" key="2">
    <citation type="submission" date="2025-09" db="UniProtKB">
        <authorList>
            <consortium name="Ensembl"/>
        </authorList>
    </citation>
    <scope>IDENTIFICATION</scope>
</reference>
<dbReference type="PANTHER" id="PTHR10155:SF4">
    <property type="entry name" value="SUPPRESSOR OF CYTOKINE SIGNALING 1"/>
    <property type="match status" value="1"/>
</dbReference>
<dbReference type="InterPro" id="IPR036860">
    <property type="entry name" value="SH2_dom_sf"/>
</dbReference>
<dbReference type="PANTHER" id="PTHR10155">
    <property type="entry name" value="PHOSPHATIDYLINOSITOL 3-KINASE REGULATORY SUBUNIT"/>
    <property type="match status" value="1"/>
</dbReference>
<dbReference type="STRING" id="37003.ENSKMAP00000009617"/>
<dbReference type="GO" id="GO:0005942">
    <property type="term" value="C:phosphatidylinositol 3-kinase complex"/>
    <property type="evidence" value="ECO:0007669"/>
    <property type="project" value="TreeGrafter"/>
</dbReference>
<evidence type="ECO:0000256" key="4">
    <source>
        <dbReference type="SAM" id="MobiDB-lite"/>
    </source>
</evidence>
<dbReference type="KEGG" id="kmr:108250426"/>
<evidence type="ECO:0000259" key="6">
    <source>
        <dbReference type="PROSITE" id="PS50225"/>
    </source>
</evidence>
<feature type="compositionally biased region" description="Basic and acidic residues" evidence="4">
    <location>
        <begin position="28"/>
        <end position="56"/>
    </location>
</feature>
<dbReference type="AlphaFoldDB" id="A0A3Q3F835"/>
<evidence type="ECO:0000313" key="8">
    <source>
        <dbReference type="Proteomes" id="UP000264800"/>
    </source>
</evidence>
<dbReference type="InterPro" id="IPR001496">
    <property type="entry name" value="SOCS_box"/>
</dbReference>
<keyword evidence="2 3" id="KW-0727">SH2 domain</keyword>
<protein>
    <submittedName>
        <fullName evidence="7">Suppressor of cytokine signaling 1b</fullName>
    </submittedName>
</protein>
<keyword evidence="8" id="KW-1185">Reference proteome</keyword>
<feature type="domain" description="SH2" evidence="5">
    <location>
        <begin position="115"/>
        <end position="207"/>
    </location>
</feature>
<name>A0A3Q3F835_KRYMA</name>